<gene>
    <name evidence="1" type="ORF">Cadr_000022531</name>
</gene>
<reference evidence="1 2" key="1">
    <citation type="journal article" date="2019" name="Mol. Ecol. Resour.">
        <title>Improving Illumina assemblies with Hi-C and long reads: an example with the North African dromedary.</title>
        <authorList>
            <person name="Elbers J.P."/>
            <person name="Rogers M.F."/>
            <person name="Perelman P.L."/>
            <person name="Proskuryakova A.A."/>
            <person name="Serdyukova N.A."/>
            <person name="Johnson W.E."/>
            <person name="Horin P."/>
            <person name="Corander J."/>
            <person name="Murphy D."/>
            <person name="Burger P.A."/>
        </authorList>
    </citation>
    <scope>NUCLEOTIDE SEQUENCE [LARGE SCALE GENOMIC DNA]</scope>
    <source>
        <strain evidence="1">Drom800</strain>
        <tissue evidence="1">Blood</tissue>
    </source>
</reference>
<feature type="non-terminal residue" evidence="1">
    <location>
        <position position="1"/>
    </location>
</feature>
<comment type="caution">
    <text evidence="1">The sequence shown here is derived from an EMBL/GenBank/DDBJ whole genome shotgun (WGS) entry which is preliminary data.</text>
</comment>
<evidence type="ECO:0000313" key="1">
    <source>
        <dbReference type="EMBL" id="KAB1257942.1"/>
    </source>
</evidence>
<proteinExistence type="predicted"/>
<keyword evidence="2" id="KW-1185">Reference proteome</keyword>
<dbReference type="AlphaFoldDB" id="A0A5N4CGF9"/>
<organism evidence="1 2">
    <name type="scientific">Camelus dromedarius</name>
    <name type="common">Dromedary</name>
    <name type="synonym">Arabian camel</name>
    <dbReference type="NCBI Taxonomy" id="9838"/>
    <lineage>
        <taxon>Eukaryota</taxon>
        <taxon>Metazoa</taxon>
        <taxon>Chordata</taxon>
        <taxon>Craniata</taxon>
        <taxon>Vertebrata</taxon>
        <taxon>Euteleostomi</taxon>
        <taxon>Mammalia</taxon>
        <taxon>Eutheria</taxon>
        <taxon>Laurasiatheria</taxon>
        <taxon>Artiodactyla</taxon>
        <taxon>Tylopoda</taxon>
        <taxon>Camelidae</taxon>
        <taxon>Camelus</taxon>
    </lineage>
</organism>
<evidence type="ECO:0000313" key="2">
    <source>
        <dbReference type="Proteomes" id="UP000299084"/>
    </source>
</evidence>
<dbReference type="EMBL" id="JWIN03000025">
    <property type="protein sequence ID" value="KAB1257942.1"/>
    <property type="molecule type" value="Genomic_DNA"/>
</dbReference>
<dbReference type="Proteomes" id="UP000299084">
    <property type="component" value="Unassembled WGS sequence"/>
</dbReference>
<name>A0A5N4CGF9_CAMDR</name>
<sequence length="58" mass="6330">EEEAVSSVDPLSPGVSLGITLLTDRELHCLTAVPKVDMNGCELVGKQQLLEQRRRQIG</sequence>
<accession>A0A5N4CGF9</accession>
<protein>
    <submittedName>
        <fullName evidence="1">Uncharacterized protein</fullName>
    </submittedName>
</protein>